<dbReference type="Pfam" id="PF00587">
    <property type="entry name" value="tRNA-synt_2b"/>
    <property type="match status" value="1"/>
</dbReference>
<keyword evidence="8 13" id="KW-0067">ATP-binding</keyword>
<dbReference type="InterPro" id="IPR045864">
    <property type="entry name" value="aa-tRNA-synth_II/BPL/LPL"/>
</dbReference>
<evidence type="ECO:0000256" key="7">
    <source>
        <dbReference type="ARBA" id="ARBA00022833"/>
    </source>
</evidence>
<dbReference type="PANTHER" id="PTHR11451:SF44">
    <property type="entry name" value="THREONINE--TRNA LIGASE, CHLOROPLASTIC_MITOCHONDRIAL 2"/>
    <property type="match status" value="1"/>
</dbReference>
<evidence type="ECO:0000256" key="13">
    <source>
        <dbReference type="HAMAP-Rule" id="MF_00184"/>
    </source>
</evidence>
<keyword evidence="2 13" id="KW-0963">Cytoplasm</keyword>
<dbReference type="FunFam" id="3.30.930.10:FF:000002">
    <property type="entry name" value="Threonine--tRNA ligase"/>
    <property type="match status" value="1"/>
</dbReference>
<dbReference type="Proteomes" id="UP000229362">
    <property type="component" value="Unassembled WGS sequence"/>
</dbReference>
<keyword evidence="11 13" id="KW-0030">Aminoacyl-tRNA synthetase</keyword>
<evidence type="ECO:0000256" key="11">
    <source>
        <dbReference type="ARBA" id="ARBA00023146"/>
    </source>
</evidence>
<keyword evidence="5 13" id="KW-0479">Metal-binding</keyword>
<reference evidence="16" key="1">
    <citation type="submission" date="2017-09" db="EMBL/GenBank/DDBJ databases">
        <title>Depth-based differentiation of microbial function through sediment-hosted aquifers and enrichment of novel symbionts in the deep terrestrial subsurface.</title>
        <authorList>
            <person name="Probst A.J."/>
            <person name="Ladd B."/>
            <person name="Jarett J.K."/>
            <person name="Geller-Mcgrath D.E."/>
            <person name="Sieber C.M.K."/>
            <person name="Emerson J.B."/>
            <person name="Anantharaman K."/>
            <person name="Thomas B.C."/>
            <person name="Malmstrom R."/>
            <person name="Stieglmeier M."/>
            <person name="Klingl A."/>
            <person name="Woyke T."/>
            <person name="Ryan C.M."/>
            <person name="Banfield J.F."/>
        </authorList>
    </citation>
    <scope>NUCLEOTIDE SEQUENCE [LARGE SCALE GENOMIC DNA]</scope>
</reference>
<keyword evidence="7 13" id="KW-0862">Zinc</keyword>
<feature type="binding site" evidence="13">
    <location>
        <position position="274"/>
    </location>
    <ligand>
        <name>Zn(2+)</name>
        <dbReference type="ChEBI" id="CHEBI:29105"/>
        <note>catalytic</note>
    </ligand>
</feature>
<evidence type="ECO:0000256" key="10">
    <source>
        <dbReference type="ARBA" id="ARBA00022917"/>
    </source>
</evidence>
<dbReference type="Pfam" id="PF03129">
    <property type="entry name" value="HGTP_anticodon"/>
    <property type="match status" value="1"/>
</dbReference>
<dbReference type="EMBL" id="PFBZ01000195">
    <property type="protein sequence ID" value="PIT86186.1"/>
    <property type="molecule type" value="Genomic_DNA"/>
</dbReference>
<evidence type="ECO:0000256" key="9">
    <source>
        <dbReference type="ARBA" id="ARBA00022884"/>
    </source>
</evidence>
<dbReference type="InterPro" id="IPR033728">
    <property type="entry name" value="ThrRS_core"/>
</dbReference>
<comment type="caution">
    <text evidence="15">The sequence shown here is derived from an EMBL/GenBank/DDBJ whole genome shotgun (WGS) entry which is preliminary data.</text>
</comment>
<evidence type="ECO:0000256" key="4">
    <source>
        <dbReference type="ARBA" id="ARBA00022598"/>
    </source>
</evidence>
<evidence type="ECO:0000256" key="6">
    <source>
        <dbReference type="ARBA" id="ARBA00022741"/>
    </source>
</evidence>
<dbReference type="SMART" id="SM00863">
    <property type="entry name" value="tRNA_SAD"/>
    <property type="match status" value="1"/>
</dbReference>
<dbReference type="NCBIfam" id="TIGR00418">
    <property type="entry name" value="thrS"/>
    <property type="match status" value="1"/>
</dbReference>
<dbReference type="AlphaFoldDB" id="A0A2M6W074"/>
<organism evidence="15 16">
    <name type="scientific">Candidatus Magasanikbacteria bacterium CG10_big_fil_rev_8_21_14_0_10_43_6</name>
    <dbReference type="NCBI Taxonomy" id="1974650"/>
    <lineage>
        <taxon>Bacteria</taxon>
        <taxon>Candidatus Magasanikiibacteriota</taxon>
    </lineage>
</organism>
<accession>A0A2M6W074</accession>
<dbReference type="InterPro" id="IPR002314">
    <property type="entry name" value="aa-tRNA-synt_IIb"/>
</dbReference>
<dbReference type="HAMAP" id="MF_00184">
    <property type="entry name" value="Thr_tRNA_synth"/>
    <property type="match status" value="1"/>
</dbReference>
<evidence type="ECO:0000313" key="16">
    <source>
        <dbReference type="Proteomes" id="UP000229362"/>
    </source>
</evidence>
<comment type="subunit">
    <text evidence="13">Homodimer.</text>
</comment>
<dbReference type="InterPro" id="IPR036621">
    <property type="entry name" value="Anticodon-bd_dom_sf"/>
</dbReference>
<feature type="binding site" evidence="13">
    <location>
        <position position="325"/>
    </location>
    <ligand>
        <name>Zn(2+)</name>
        <dbReference type="ChEBI" id="CHEBI:29105"/>
        <note>catalytic</note>
    </ligand>
</feature>
<dbReference type="InterPro" id="IPR018163">
    <property type="entry name" value="Thr/Ala-tRNA-synth_IIc_edit"/>
</dbReference>
<dbReference type="InterPro" id="IPR002320">
    <property type="entry name" value="Thr-tRNA-ligase_IIa"/>
</dbReference>
<dbReference type="PRINTS" id="PR01047">
    <property type="entry name" value="TRNASYNTHTHR"/>
</dbReference>
<evidence type="ECO:0000256" key="2">
    <source>
        <dbReference type="ARBA" id="ARBA00022490"/>
    </source>
</evidence>
<dbReference type="GO" id="GO:0005524">
    <property type="term" value="F:ATP binding"/>
    <property type="evidence" value="ECO:0007669"/>
    <property type="project" value="UniProtKB-UniRule"/>
</dbReference>
<dbReference type="InterPro" id="IPR047246">
    <property type="entry name" value="ThrRS_anticodon"/>
</dbReference>
<comment type="catalytic activity">
    <reaction evidence="12 13">
        <text>tRNA(Thr) + L-threonine + ATP = L-threonyl-tRNA(Thr) + AMP + diphosphate + H(+)</text>
        <dbReference type="Rhea" id="RHEA:24624"/>
        <dbReference type="Rhea" id="RHEA-COMP:9670"/>
        <dbReference type="Rhea" id="RHEA-COMP:9704"/>
        <dbReference type="ChEBI" id="CHEBI:15378"/>
        <dbReference type="ChEBI" id="CHEBI:30616"/>
        <dbReference type="ChEBI" id="CHEBI:33019"/>
        <dbReference type="ChEBI" id="CHEBI:57926"/>
        <dbReference type="ChEBI" id="CHEBI:78442"/>
        <dbReference type="ChEBI" id="CHEBI:78534"/>
        <dbReference type="ChEBI" id="CHEBI:456215"/>
        <dbReference type="EC" id="6.1.1.3"/>
    </reaction>
</comment>
<dbReference type="InterPro" id="IPR006195">
    <property type="entry name" value="aa-tRNA-synth_II"/>
</dbReference>
<evidence type="ECO:0000256" key="5">
    <source>
        <dbReference type="ARBA" id="ARBA00022723"/>
    </source>
</evidence>
<keyword evidence="3 13" id="KW-0820">tRNA-binding</keyword>
<dbReference type="GO" id="GO:0005737">
    <property type="term" value="C:cytoplasm"/>
    <property type="evidence" value="ECO:0007669"/>
    <property type="project" value="UniProtKB-SubCell"/>
</dbReference>
<dbReference type="SUPFAM" id="SSF52954">
    <property type="entry name" value="Class II aaRS ABD-related"/>
    <property type="match status" value="1"/>
</dbReference>
<keyword evidence="6 13" id="KW-0547">Nucleotide-binding</keyword>
<evidence type="ECO:0000313" key="15">
    <source>
        <dbReference type="EMBL" id="PIT86186.1"/>
    </source>
</evidence>
<dbReference type="InterPro" id="IPR012947">
    <property type="entry name" value="tRNA_SAD"/>
</dbReference>
<comment type="similarity">
    <text evidence="1 13">Belongs to the class-II aminoacyl-tRNA synthetase family.</text>
</comment>
<dbReference type="Gene3D" id="3.30.980.10">
    <property type="entry name" value="Threonyl-trna Synthetase, Chain A, domain 2"/>
    <property type="match status" value="1"/>
</dbReference>
<evidence type="ECO:0000256" key="12">
    <source>
        <dbReference type="ARBA" id="ARBA00049515"/>
    </source>
</evidence>
<dbReference type="GO" id="GO:0046872">
    <property type="term" value="F:metal ion binding"/>
    <property type="evidence" value="ECO:0007669"/>
    <property type="project" value="UniProtKB-KW"/>
</dbReference>
<dbReference type="SUPFAM" id="SSF55186">
    <property type="entry name" value="ThrRS/AlaRS common domain"/>
    <property type="match status" value="1"/>
</dbReference>
<dbReference type="GO" id="GO:0004829">
    <property type="term" value="F:threonine-tRNA ligase activity"/>
    <property type="evidence" value="ECO:0007669"/>
    <property type="project" value="UniProtKB-UniRule"/>
</dbReference>
<dbReference type="Gene3D" id="3.40.50.800">
    <property type="entry name" value="Anticodon-binding domain"/>
    <property type="match status" value="1"/>
</dbReference>
<comment type="subcellular location">
    <subcellularLocation>
        <location evidence="13">Cytoplasm</location>
    </subcellularLocation>
</comment>
<evidence type="ECO:0000256" key="8">
    <source>
        <dbReference type="ARBA" id="ARBA00022840"/>
    </source>
</evidence>
<keyword evidence="9 13" id="KW-0694">RNA-binding</keyword>
<proteinExistence type="inferred from homology"/>
<dbReference type="CDD" id="cd00860">
    <property type="entry name" value="ThrRS_anticodon"/>
    <property type="match status" value="1"/>
</dbReference>
<keyword evidence="10 13" id="KW-0648">Protein biosynthesis</keyword>
<comment type="caution">
    <text evidence="13">Lacks conserved residue(s) required for the propagation of feature annotation.</text>
</comment>
<dbReference type="SUPFAM" id="SSF55681">
    <property type="entry name" value="Class II aaRS and biotin synthetases"/>
    <property type="match status" value="1"/>
</dbReference>
<gene>
    <name evidence="13" type="primary">thrS</name>
    <name evidence="15" type="ORF">COU33_04565</name>
</gene>
<feature type="domain" description="Aminoacyl-transfer RNA synthetases class-II family profile" evidence="14">
    <location>
        <begin position="168"/>
        <end position="478"/>
    </location>
</feature>
<dbReference type="Gene3D" id="3.30.54.20">
    <property type="match status" value="1"/>
</dbReference>
<feature type="binding site" evidence="13">
    <location>
        <position position="455"/>
    </location>
    <ligand>
        <name>Zn(2+)</name>
        <dbReference type="ChEBI" id="CHEBI:29105"/>
        <note>catalytic</note>
    </ligand>
</feature>
<evidence type="ECO:0000256" key="1">
    <source>
        <dbReference type="ARBA" id="ARBA00008226"/>
    </source>
</evidence>
<dbReference type="PROSITE" id="PS50862">
    <property type="entry name" value="AA_TRNA_LIGASE_II"/>
    <property type="match status" value="1"/>
</dbReference>
<dbReference type="Gene3D" id="3.30.930.10">
    <property type="entry name" value="Bira Bifunctional Protein, Domain 2"/>
    <property type="match status" value="1"/>
</dbReference>
<name>A0A2M6W074_9BACT</name>
<dbReference type="FunFam" id="3.30.980.10:FF:000005">
    <property type="entry name" value="Threonyl-tRNA synthetase, mitochondrial"/>
    <property type="match status" value="1"/>
</dbReference>
<dbReference type="GO" id="GO:0000049">
    <property type="term" value="F:tRNA binding"/>
    <property type="evidence" value="ECO:0007669"/>
    <property type="project" value="UniProtKB-KW"/>
</dbReference>
<comment type="cofactor">
    <cofactor evidence="13">
        <name>Zn(2+)</name>
        <dbReference type="ChEBI" id="CHEBI:29105"/>
    </cofactor>
    <text evidence="13">Binds 1 zinc ion per subunit.</text>
</comment>
<dbReference type="CDD" id="cd00771">
    <property type="entry name" value="ThrRS_core"/>
    <property type="match status" value="1"/>
</dbReference>
<sequence>MDSQQLQDLRHSCAHLLAAAVMSLWPDAKRTIGPAIDSGFYFDFDFGETKVSEADFPKIEKRMKKILQSWEGFERHELTAEEAKAEYPGNIYKHELINEFTADGSLVSFYKSGQYWDLCRGGHCEAPRQALKHFKLLSLAGAYWRGDEKNPMLTRIYGTCFPTGEALDAHLTMLEEAKKRDHRKLGKELDLFTFSDLVGPGLPLWTPRGTQLRHILDEFVWELRQACGYDRVEIPHITKKELYETSGHWAKFRDELFRITTREGHEFAMKPMNCPHHTQIYARKKWSYRELPQRYANTTTCYRDEQTGELHGLSRVRAFTQDDAHVFCRQGQVQAEFLKIWDIIDTFYKAVGFGELSVRLSLHDPDNFEAYLGTPDMWQSAETALREIATSRGVSYVEDLGEAAFYGPKVDFMTRDSIGREWQVATIQLDMNMPERFDLSCTNETGEDERVVMIHAAIMGSIERFFSIFVEHHAGNFPVWLSPVQVQILPVSTEKHLEGAHTMAATFAAAGIRVAVDDADETVGKKIRNAATMKIPYILVVGDKELGSSADSGQGEDLMIRVRGQEEQESMSTADFIARVQQEVADKK</sequence>
<evidence type="ECO:0000259" key="14">
    <source>
        <dbReference type="PROSITE" id="PS50862"/>
    </source>
</evidence>
<keyword evidence="4 13" id="KW-0436">Ligase</keyword>
<dbReference type="EC" id="6.1.1.3" evidence="13"/>
<dbReference type="GO" id="GO:0006435">
    <property type="term" value="P:threonyl-tRNA aminoacylation"/>
    <property type="evidence" value="ECO:0007669"/>
    <property type="project" value="UniProtKB-UniRule"/>
</dbReference>
<dbReference type="PANTHER" id="PTHR11451">
    <property type="entry name" value="THREONINE-TRNA LIGASE"/>
    <property type="match status" value="1"/>
</dbReference>
<evidence type="ECO:0000256" key="3">
    <source>
        <dbReference type="ARBA" id="ARBA00022555"/>
    </source>
</evidence>
<dbReference type="InterPro" id="IPR004154">
    <property type="entry name" value="Anticodon-bd"/>
</dbReference>
<dbReference type="FunFam" id="3.40.50.800:FF:000001">
    <property type="entry name" value="Threonine--tRNA ligase"/>
    <property type="match status" value="1"/>
</dbReference>
<protein>
    <recommendedName>
        <fullName evidence="13">Threonine--tRNA ligase</fullName>
        <ecNumber evidence="13">6.1.1.3</ecNumber>
    </recommendedName>
    <alternativeName>
        <fullName evidence="13">Threonyl-tRNA synthetase</fullName>
        <shortName evidence="13">ThrRS</shortName>
    </alternativeName>
</protein>
<dbReference type="Pfam" id="PF07973">
    <property type="entry name" value="tRNA_SAD"/>
    <property type="match status" value="1"/>
</dbReference>